<feature type="domain" description="Pyrrolo-quinoline quinone repeat" evidence="2">
    <location>
        <begin position="194"/>
        <end position="343"/>
    </location>
</feature>
<dbReference type="Pfam" id="PF13360">
    <property type="entry name" value="PQQ_2"/>
    <property type="match status" value="1"/>
</dbReference>
<evidence type="ECO:0000313" key="3">
    <source>
        <dbReference type="EMBL" id="GHO43980.1"/>
    </source>
</evidence>
<keyword evidence="1" id="KW-0472">Membrane</keyword>
<dbReference type="InterPro" id="IPR015943">
    <property type="entry name" value="WD40/YVTN_repeat-like_dom_sf"/>
</dbReference>
<name>A0A8J3HZG7_9CHLR</name>
<dbReference type="SUPFAM" id="SSF50998">
    <property type="entry name" value="Quinoprotein alcohol dehydrogenase-like"/>
    <property type="match status" value="1"/>
</dbReference>
<keyword evidence="1" id="KW-0812">Transmembrane</keyword>
<dbReference type="InterPro" id="IPR011047">
    <property type="entry name" value="Quinoprotein_ADH-like_sf"/>
</dbReference>
<keyword evidence="1" id="KW-1133">Transmembrane helix</keyword>
<dbReference type="EMBL" id="BNJF01000001">
    <property type="protein sequence ID" value="GHO43980.1"/>
    <property type="molecule type" value="Genomic_DNA"/>
</dbReference>
<protein>
    <recommendedName>
        <fullName evidence="2">Pyrrolo-quinoline quinone repeat domain-containing protein</fullName>
    </recommendedName>
</protein>
<accession>A0A8J3HZG7</accession>
<dbReference type="RefSeq" id="WP_236031089.1">
    <property type="nucleotide sequence ID" value="NZ_BNJF01000001.1"/>
</dbReference>
<dbReference type="Gene3D" id="2.130.10.10">
    <property type="entry name" value="YVTN repeat-like/Quinoprotein amine dehydrogenase"/>
    <property type="match status" value="1"/>
</dbReference>
<keyword evidence="4" id="KW-1185">Reference proteome</keyword>
<feature type="transmembrane region" description="Helical" evidence="1">
    <location>
        <begin position="137"/>
        <end position="160"/>
    </location>
</feature>
<dbReference type="SMART" id="SM00564">
    <property type="entry name" value="PQQ"/>
    <property type="match status" value="5"/>
</dbReference>
<sequence length="517" mass="56787">MRKKQRQLVSMPCVQWQAQLASLYKNDLLPRERKALRIHLLECSACAQAWDDYQIMDIALRRLPPATLLPQLPRELAEAVHKQQRGNRMLKDDASIKDVTGDLEVLDLDEQLAKHIRKGSVRPESLSRPERHVSRPIRILSTLVAVLIVAVLAGGALLLFSSHSGPESSVVGGQVPASADVLYTIPELPGQMSNAVIYAVNPKNGSIYWKNTFKTKLEQSELIAYQGMLFVSSYDGNLYELNAKTGKVLWKYAVNGHVAGSPIANGSAVYFSTNSGLYAVDIDKGTLLWHVAIPCKPQSKNGVVDPACTYTLSTVANGKVYGFFDGLYAFDASSGKQLWHNSQILSKGSPNAVISEKYLYTIAGLHLDVLDAANGKSVDVSGLTIPGEADGLFEANGVAYYSTSKQLTALRGIEVLWSQSYSNVFPMALSQKTLFIEAYNSLESPHSAPGSYFYALDAATGKIKWHYGDVQGSWGISSSASWDGKLYYCFKGQVKGKWVDGVYILHDGKRDFHPFHN</sequence>
<gene>
    <name evidence="3" type="ORF">KSX_21430</name>
</gene>
<dbReference type="Proteomes" id="UP000612362">
    <property type="component" value="Unassembled WGS sequence"/>
</dbReference>
<organism evidence="3 4">
    <name type="scientific">Ktedonospora formicarum</name>
    <dbReference type="NCBI Taxonomy" id="2778364"/>
    <lineage>
        <taxon>Bacteria</taxon>
        <taxon>Bacillati</taxon>
        <taxon>Chloroflexota</taxon>
        <taxon>Ktedonobacteria</taxon>
        <taxon>Ktedonobacterales</taxon>
        <taxon>Ktedonobacteraceae</taxon>
        <taxon>Ktedonospora</taxon>
    </lineage>
</organism>
<evidence type="ECO:0000259" key="2">
    <source>
        <dbReference type="Pfam" id="PF13360"/>
    </source>
</evidence>
<reference evidence="3" key="1">
    <citation type="submission" date="2020-10" db="EMBL/GenBank/DDBJ databases">
        <title>Taxonomic study of unclassified bacteria belonging to the class Ktedonobacteria.</title>
        <authorList>
            <person name="Yabe S."/>
            <person name="Wang C.M."/>
            <person name="Zheng Y."/>
            <person name="Sakai Y."/>
            <person name="Cavaletti L."/>
            <person name="Monciardini P."/>
            <person name="Donadio S."/>
        </authorList>
    </citation>
    <scope>NUCLEOTIDE SEQUENCE</scope>
    <source>
        <strain evidence="3">SOSP1-1</strain>
    </source>
</reference>
<proteinExistence type="predicted"/>
<comment type="caution">
    <text evidence="3">The sequence shown here is derived from an EMBL/GenBank/DDBJ whole genome shotgun (WGS) entry which is preliminary data.</text>
</comment>
<dbReference type="InterPro" id="IPR018391">
    <property type="entry name" value="PQQ_b-propeller_rpt"/>
</dbReference>
<evidence type="ECO:0000313" key="4">
    <source>
        <dbReference type="Proteomes" id="UP000612362"/>
    </source>
</evidence>
<dbReference type="PANTHER" id="PTHR34512">
    <property type="entry name" value="CELL SURFACE PROTEIN"/>
    <property type="match status" value="1"/>
</dbReference>
<dbReference type="InterPro" id="IPR002372">
    <property type="entry name" value="PQQ_rpt_dom"/>
</dbReference>
<dbReference type="AlphaFoldDB" id="A0A8J3HZG7"/>
<dbReference type="PANTHER" id="PTHR34512:SF30">
    <property type="entry name" value="OUTER MEMBRANE PROTEIN ASSEMBLY FACTOR BAMB"/>
    <property type="match status" value="1"/>
</dbReference>
<evidence type="ECO:0000256" key="1">
    <source>
        <dbReference type="SAM" id="Phobius"/>
    </source>
</evidence>